<dbReference type="AlphaFoldDB" id="A0A644SWG6"/>
<dbReference type="SUPFAM" id="SSF103473">
    <property type="entry name" value="MFS general substrate transporter"/>
    <property type="match status" value="1"/>
</dbReference>
<feature type="transmembrane region" description="Helical" evidence="7">
    <location>
        <begin position="16"/>
        <end position="37"/>
    </location>
</feature>
<feature type="transmembrane region" description="Helical" evidence="7">
    <location>
        <begin position="114"/>
        <end position="135"/>
    </location>
</feature>
<feature type="transmembrane region" description="Helical" evidence="7">
    <location>
        <begin position="273"/>
        <end position="292"/>
    </location>
</feature>
<keyword evidence="5 7" id="KW-1133">Transmembrane helix</keyword>
<dbReference type="GO" id="GO:0006814">
    <property type="term" value="P:sodium ion transport"/>
    <property type="evidence" value="ECO:0007669"/>
    <property type="project" value="InterPro"/>
</dbReference>
<evidence type="ECO:0000256" key="5">
    <source>
        <dbReference type="ARBA" id="ARBA00022989"/>
    </source>
</evidence>
<dbReference type="InterPro" id="IPR039672">
    <property type="entry name" value="MFS_2"/>
</dbReference>
<name>A0A644SWG6_9ZZZZ</name>
<evidence type="ECO:0000256" key="3">
    <source>
        <dbReference type="ARBA" id="ARBA00022475"/>
    </source>
</evidence>
<accession>A0A644SWG6</accession>
<organism evidence="8">
    <name type="scientific">bioreactor metagenome</name>
    <dbReference type="NCBI Taxonomy" id="1076179"/>
    <lineage>
        <taxon>unclassified sequences</taxon>
        <taxon>metagenomes</taxon>
        <taxon>ecological metagenomes</taxon>
    </lineage>
</organism>
<dbReference type="InterPro" id="IPR018043">
    <property type="entry name" value="Na/Gal_symport_CS"/>
</dbReference>
<evidence type="ECO:0000256" key="2">
    <source>
        <dbReference type="ARBA" id="ARBA00022448"/>
    </source>
</evidence>
<feature type="transmembrane region" description="Helical" evidence="7">
    <location>
        <begin position="411"/>
        <end position="431"/>
    </location>
</feature>
<dbReference type="NCBIfam" id="TIGR00792">
    <property type="entry name" value="gph"/>
    <property type="match status" value="1"/>
</dbReference>
<dbReference type="EMBL" id="VSSQ01000008">
    <property type="protein sequence ID" value="MPL58953.1"/>
    <property type="molecule type" value="Genomic_DNA"/>
</dbReference>
<keyword evidence="4 7" id="KW-0812">Transmembrane</keyword>
<keyword evidence="3" id="KW-1003">Cell membrane</keyword>
<dbReference type="InterPro" id="IPR036259">
    <property type="entry name" value="MFS_trans_sf"/>
</dbReference>
<feature type="transmembrane region" description="Helical" evidence="7">
    <location>
        <begin position="43"/>
        <end position="64"/>
    </location>
</feature>
<keyword evidence="6 7" id="KW-0472">Membrane</keyword>
<comment type="subcellular location">
    <subcellularLocation>
        <location evidence="1">Cell membrane</location>
        <topology evidence="1">Multi-pass membrane protein</topology>
    </subcellularLocation>
</comment>
<evidence type="ECO:0000256" key="1">
    <source>
        <dbReference type="ARBA" id="ARBA00004651"/>
    </source>
</evidence>
<gene>
    <name evidence="8" type="primary">yjmB_1</name>
    <name evidence="8" type="ORF">SDC9_04499</name>
</gene>
<dbReference type="CDD" id="cd17332">
    <property type="entry name" value="MFS_MelB_like"/>
    <property type="match status" value="1"/>
</dbReference>
<evidence type="ECO:0000313" key="8">
    <source>
        <dbReference type="EMBL" id="MPL58953.1"/>
    </source>
</evidence>
<feature type="transmembrane region" description="Helical" evidence="7">
    <location>
        <begin position="370"/>
        <end position="399"/>
    </location>
</feature>
<comment type="caution">
    <text evidence="8">The sequence shown here is derived from an EMBL/GenBank/DDBJ whole genome shotgun (WGS) entry which is preliminary data.</text>
</comment>
<dbReference type="Gene3D" id="1.20.1250.20">
    <property type="entry name" value="MFS general substrate transporter like domains"/>
    <property type="match status" value="2"/>
</dbReference>
<proteinExistence type="predicted"/>
<reference evidence="8" key="1">
    <citation type="submission" date="2019-08" db="EMBL/GenBank/DDBJ databases">
        <authorList>
            <person name="Kucharzyk K."/>
            <person name="Murdoch R.W."/>
            <person name="Higgins S."/>
            <person name="Loffler F."/>
        </authorList>
    </citation>
    <scope>NUCLEOTIDE SEQUENCE</scope>
</reference>
<feature type="transmembrane region" description="Helical" evidence="7">
    <location>
        <begin position="326"/>
        <end position="349"/>
    </location>
</feature>
<dbReference type="PROSITE" id="PS00872">
    <property type="entry name" value="NA_GALACTOSIDE_SYMP"/>
    <property type="match status" value="1"/>
</dbReference>
<dbReference type="InterPro" id="IPR001927">
    <property type="entry name" value="Na/Gal_symport"/>
</dbReference>
<dbReference type="PANTHER" id="PTHR11328">
    <property type="entry name" value="MAJOR FACILITATOR SUPERFAMILY DOMAIN-CONTAINING PROTEIN"/>
    <property type="match status" value="1"/>
</dbReference>
<feature type="transmembrane region" description="Helical" evidence="7">
    <location>
        <begin position="304"/>
        <end position="320"/>
    </location>
</feature>
<protein>
    <submittedName>
        <fullName evidence="8">Putative symporter YjmB</fullName>
    </submittedName>
</protein>
<feature type="transmembrane region" description="Helical" evidence="7">
    <location>
        <begin position="155"/>
        <end position="178"/>
    </location>
</feature>
<keyword evidence="2" id="KW-0813">Transport</keyword>
<feature type="transmembrane region" description="Helical" evidence="7">
    <location>
        <begin position="184"/>
        <end position="208"/>
    </location>
</feature>
<sequence length="451" mass="48624">MREKVKSGTLSKATKLGFGAADLGGNLFFTAMGFWTLNYLTDTVGLGAAAAGAAVMVGKLWDAVTDPLMGFTSDRTRSRWGRRRPYLLFGALPLALTMWLFFTNPGIENQLWLGIWAAVALCLLNTAYTVVNIPYSSLTPELTSDYHERSSLNGYRFGFAVIGTILGAGAVLPLVGIFGDNRSAGFSFMGAVLGLLMALSTLVTFLAVKEPDHSQAPKPTEKFFPTFLAVFRNKPYVIVLATYALNLTALNFVQGILVYYFKYIYRNEALTTLAMILLLVTAMLCIPISVLVSKHIGKKRCYQICFAVLASACLIIYFLGHRLGSGFFLAMMVYAGIGVGFGYVAPWAMVPDAIEVDAVRSGNRKEGAFYGMWTFTSKVGTSLAIALTGLILGAGGYAANLVEQSQGALEAIRLIIGPIPAAIFIAAMLLIERYPIDEAAYNAIVGAKASK</sequence>
<evidence type="ECO:0000256" key="4">
    <source>
        <dbReference type="ARBA" id="ARBA00022692"/>
    </source>
</evidence>
<evidence type="ECO:0000256" key="7">
    <source>
        <dbReference type="SAM" id="Phobius"/>
    </source>
</evidence>
<dbReference type="GO" id="GO:0008643">
    <property type="term" value="P:carbohydrate transport"/>
    <property type="evidence" value="ECO:0007669"/>
    <property type="project" value="InterPro"/>
</dbReference>
<dbReference type="GO" id="GO:0005886">
    <property type="term" value="C:plasma membrane"/>
    <property type="evidence" value="ECO:0007669"/>
    <property type="project" value="UniProtKB-SubCell"/>
</dbReference>
<feature type="transmembrane region" description="Helical" evidence="7">
    <location>
        <begin position="236"/>
        <end position="261"/>
    </location>
</feature>
<feature type="transmembrane region" description="Helical" evidence="7">
    <location>
        <begin position="85"/>
        <end position="102"/>
    </location>
</feature>
<dbReference type="GO" id="GO:0015293">
    <property type="term" value="F:symporter activity"/>
    <property type="evidence" value="ECO:0007669"/>
    <property type="project" value="InterPro"/>
</dbReference>
<dbReference type="PANTHER" id="PTHR11328:SF24">
    <property type="entry name" value="MAJOR FACILITATOR SUPERFAMILY (MFS) PROFILE DOMAIN-CONTAINING PROTEIN"/>
    <property type="match status" value="1"/>
</dbReference>
<evidence type="ECO:0000256" key="6">
    <source>
        <dbReference type="ARBA" id="ARBA00023136"/>
    </source>
</evidence>
<dbReference type="Pfam" id="PF13347">
    <property type="entry name" value="MFS_2"/>
    <property type="match status" value="1"/>
</dbReference>